<comment type="caution">
    <text evidence="3">The sequence shown here is derived from an EMBL/GenBank/DDBJ whole genome shotgun (WGS) entry which is preliminary data.</text>
</comment>
<dbReference type="SUPFAM" id="SSF50129">
    <property type="entry name" value="GroES-like"/>
    <property type="match status" value="1"/>
</dbReference>
<dbReference type="Pfam" id="PF08240">
    <property type="entry name" value="ADH_N"/>
    <property type="match status" value="1"/>
</dbReference>
<name>A0ABS4E5M9_9HYPH</name>
<evidence type="ECO:0000259" key="2">
    <source>
        <dbReference type="SMART" id="SM00829"/>
    </source>
</evidence>
<evidence type="ECO:0000313" key="3">
    <source>
        <dbReference type="EMBL" id="MBP1853250.1"/>
    </source>
</evidence>
<keyword evidence="1" id="KW-0521">NADP</keyword>
<dbReference type="Pfam" id="PF13602">
    <property type="entry name" value="ADH_zinc_N_2"/>
    <property type="match status" value="1"/>
</dbReference>
<organism evidence="3 4">
    <name type="scientific">Rhizobium halophytocola</name>
    <dbReference type="NCBI Taxonomy" id="735519"/>
    <lineage>
        <taxon>Bacteria</taxon>
        <taxon>Pseudomonadati</taxon>
        <taxon>Pseudomonadota</taxon>
        <taxon>Alphaproteobacteria</taxon>
        <taxon>Hyphomicrobiales</taxon>
        <taxon>Rhizobiaceae</taxon>
        <taxon>Rhizobium/Agrobacterium group</taxon>
        <taxon>Rhizobium</taxon>
    </lineage>
</organism>
<sequence length="320" mass="33842">MKAAVYDTFGPPEVLRYETVDDPVCQPDGVVIRVEAIAVEGGDLFARNTISPPSSDHVGGYAAAGAIIQLGSNVHDWSVGDRVATIAVGGSHAELRAVPARTCFRVPDGLDMARAAAVPVPFLTAHHALFRVIRLRPEDTLVVQGAAGSVGLAAIQLAAGKGSTVLAIQSGTKRMDYLRALGATDVMDRHAQDTAEFVRQSTEGRMASVVLETVGGATLDTSIAVTRPFGQILLIGNASQAAMRPDLWPAMTNNISLLGVSLRASFAAPSTRGDIEDMLRQVERGKLAVALDRTFSLQEAAAAHRYIEENSVLGRVILRP</sequence>
<proteinExistence type="predicted"/>
<dbReference type="PANTHER" id="PTHR44154">
    <property type="entry name" value="QUINONE OXIDOREDUCTASE"/>
    <property type="match status" value="1"/>
</dbReference>
<feature type="domain" description="Enoyl reductase (ER)" evidence="2">
    <location>
        <begin position="10"/>
        <end position="318"/>
    </location>
</feature>
<dbReference type="PANTHER" id="PTHR44154:SF1">
    <property type="entry name" value="QUINONE OXIDOREDUCTASE"/>
    <property type="match status" value="1"/>
</dbReference>
<dbReference type="InterPro" id="IPR036291">
    <property type="entry name" value="NAD(P)-bd_dom_sf"/>
</dbReference>
<keyword evidence="4" id="KW-1185">Reference proteome</keyword>
<reference evidence="3 4" key="1">
    <citation type="submission" date="2021-03" db="EMBL/GenBank/DDBJ databases">
        <title>Genomic Encyclopedia of Type Strains, Phase IV (KMG-IV): sequencing the most valuable type-strain genomes for metagenomic binning, comparative biology and taxonomic classification.</title>
        <authorList>
            <person name="Goeker M."/>
        </authorList>
    </citation>
    <scope>NUCLEOTIDE SEQUENCE [LARGE SCALE GENOMIC DNA]</scope>
    <source>
        <strain evidence="3 4">DSM 21600</strain>
    </source>
</reference>
<dbReference type="Gene3D" id="3.40.50.720">
    <property type="entry name" value="NAD(P)-binding Rossmann-like Domain"/>
    <property type="match status" value="1"/>
</dbReference>
<evidence type="ECO:0000256" key="1">
    <source>
        <dbReference type="ARBA" id="ARBA00022857"/>
    </source>
</evidence>
<dbReference type="SMART" id="SM00829">
    <property type="entry name" value="PKS_ER"/>
    <property type="match status" value="1"/>
</dbReference>
<dbReference type="RefSeq" id="WP_209948889.1">
    <property type="nucleotide sequence ID" value="NZ_JAGGJU010000016.1"/>
</dbReference>
<dbReference type="InterPro" id="IPR011032">
    <property type="entry name" value="GroES-like_sf"/>
</dbReference>
<protein>
    <submittedName>
        <fullName evidence="3">NADPH:quinone reductase-like Zn-dependent oxidoreductase</fullName>
    </submittedName>
</protein>
<dbReference type="EMBL" id="JAGGJU010000016">
    <property type="protein sequence ID" value="MBP1853250.1"/>
    <property type="molecule type" value="Genomic_DNA"/>
</dbReference>
<accession>A0ABS4E5M9</accession>
<gene>
    <name evidence="3" type="ORF">J2Z17_004711</name>
</gene>
<dbReference type="Gene3D" id="3.90.180.10">
    <property type="entry name" value="Medium-chain alcohol dehydrogenases, catalytic domain"/>
    <property type="match status" value="1"/>
</dbReference>
<dbReference type="InterPro" id="IPR020843">
    <property type="entry name" value="ER"/>
</dbReference>
<dbReference type="SUPFAM" id="SSF51735">
    <property type="entry name" value="NAD(P)-binding Rossmann-fold domains"/>
    <property type="match status" value="1"/>
</dbReference>
<evidence type="ECO:0000313" key="4">
    <source>
        <dbReference type="Proteomes" id="UP000759443"/>
    </source>
</evidence>
<dbReference type="InterPro" id="IPR051603">
    <property type="entry name" value="Zinc-ADH_QOR/CCCR"/>
</dbReference>
<dbReference type="InterPro" id="IPR013154">
    <property type="entry name" value="ADH-like_N"/>
</dbReference>
<dbReference type="Proteomes" id="UP000759443">
    <property type="component" value="Unassembled WGS sequence"/>
</dbReference>